<dbReference type="Proteomes" id="UP001396898">
    <property type="component" value="Unassembled WGS sequence"/>
</dbReference>
<dbReference type="EMBL" id="JAQQWI010000011">
    <property type="protein sequence ID" value="KAK8017234.1"/>
    <property type="molecule type" value="Genomic_DNA"/>
</dbReference>
<reference evidence="2 3" key="1">
    <citation type="submission" date="2023-01" db="EMBL/GenBank/DDBJ databases">
        <title>Analysis of 21 Apiospora genomes using comparative genomics revels a genus with tremendous synthesis potential of carbohydrate active enzymes and secondary metabolites.</title>
        <authorList>
            <person name="Sorensen T."/>
        </authorList>
    </citation>
    <scope>NUCLEOTIDE SEQUENCE [LARGE SCALE GENOMIC DNA]</scope>
    <source>
        <strain evidence="2 3">CBS 20057</strain>
    </source>
</reference>
<evidence type="ECO:0000313" key="3">
    <source>
        <dbReference type="Proteomes" id="UP001396898"/>
    </source>
</evidence>
<evidence type="ECO:0000256" key="1">
    <source>
        <dbReference type="SAM" id="MobiDB-lite"/>
    </source>
</evidence>
<evidence type="ECO:0000313" key="2">
    <source>
        <dbReference type="EMBL" id="KAK8017234.1"/>
    </source>
</evidence>
<proteinExistence type="predicted"/>
<accession>A0ABR1RQH5</accession>
<sequence length="151" mass="16102">MPLITYMYSIASAADEERLPRPLAASDSATGLQVGSRGADERAAASADVFASTQVVIRARRRRRQDRLLCPGHVSDERGGPGRHPARGAGQSGRRAIRAPGNPGAWHTGAHPDWVFNGKTTTVSSQPQSIARGGEEEPPLRLISKRDQATG</sequence>
<feature type="compositionally biased region" description="Polar residues" evidence="1">
    <location>
        <begin position="118"/>
        <end position="129"/>
    </location>
</feature>
<protein>
    <submittedName>
        <fullName evidence="2">Uncharacterized protein</fullName>
    </submittedName>
</protein>
<organism evidence="2 3">
    <name type="scientific">Apiospora marii</name>
    <dbReference type="NCBI Taxonomy" id="335849"/>
    <lineage>
        <taxon>Eukaryota</taxon>
        <taxon>Fungi</taxon>
        <taxon>Dikarya</taxon>
        <taxon>Ascomycota</taxon>
        <taxon>Pezizomycotina</taxon>
        <taxon>Sordariomycetes</taxon>
        <taxon>Xylariomycetidae</taxon>
        <taxon>Amphisphaeriales</taxon>
        <taxon>Apiosporaceae</taxon>
        <taxon>Apiospora</taxon>
    </lineage>
</organism>
<feature type="region of interest" description="Disordered" evidence="1">
    <location>
        <begin position="68"/>
        <end position="151"/>
    </location>
</feature>
<name>A0ABR1RQH5_9PEZI</name>
<comment type="caution">
    <text evidence="2">The sequence shown here is derived from an EMBL/GenBank/DDBJ whole genome shotgun (WGS) entry which is preliminary data.</text>
</comment>
<feature type="compositionally biased region" description="Basic and acidic residues" evidence="1">
    <location>
        <begin position="133"/>
        <end position="151"/>
    </location>
</feature>
<gene>
    <name evidence="2" type="ORF">PG991_008310</name>
</gene>
<keyword evidence="3" id="KW-1185">Reference proteome</keyword>